<keyword evidence="4" id="KW-0274">FAD</keyword>
<dbReference type="Pfam" id="PF02771">
    <property type="entry name" value="Acyl-CoA_dh_N"/>
    <property type="match status" value="2"/>
</dbReference>
<dbReference type="Proteomes" id="UP001597542">
    <property type="component" value="Unassembled WGS sequence"/>
</dbReference>
<evidence type="ECO:0000256" key="3">
    <source>
        <dbReference type="ARBA" id="ARBA00022630"/>
    </source>
</evidence>
<sequence length="714" mass="75434">MPIALSEEHRDLAASAAGWAMRHAPIAETRAGLGGQPDAGKPQTEADGGLAESGRPDFWKALTEQGWHSLHLPESAGGQDAGLLELAVVAEQFGRHLVPGPFLPTVTASAVLAAAGPTEELAAFAAGATGAVVLDGLSAVSTADGWRINGTSSPAVGLADAEIAVVRAQEIWFVLRPESGQLVPVEAVDLTRSAARLTLENFLVSPDNLIEIQPERAELALAVPAAAEAAGLCSWALDCAVDHVRTRVQFGRPIGSFQAVQHQAAGILLQREIATAAAWDAARAEQHSVAQQALAAAQARNAALPAAVDASVSCVRLLGAIGFTWEHDAHLYWRRAVALSGSLGRSAARTLGERAQTTTRDLTLASPQDCLELRGQIASVLDQAEPSARVLADAGLAAPHYPKPYGLDAGPLEQAVIAEEFERRGIPQPTTVIGEWVLPTLLVHGSSEQRDRFVLPTLRGEIRWCQLFSEPGAGSDLASLTTRATKVDGGWRISGQKVWTSLAREAHWGVCLARTDPDAPRHRGISYFLVDLAAEGVTVRPIRQATGRAEFNEVFLDDVFVPDRDLVGEPNSGWRLATTTLANERHNMGATLAHGSSDRIRQLLRNNPDDPDALSALGRCVSRELTLATLGLRSVLARLAGLDLGAEVSVQKVFSALAQQEGSREVIALLGHGSAGAEDGHVIDHLGLPAVLFGGGTVEIQLNVIAQRVLGLPR</sequence>
<dbReference type="InterPro" id="IPR009100">
    <property type="entry name" value="AcylCoA_DH/oxidase_NM_dom_sf"/>
</dbReference>
<evidence type="ECO:0000259" key="9">
    <source>
        <dbReference type="Pfam" id="PF02771"/>
    </source>
</evidence>
<feature type="domain" description="Acyl-CoA dehydrogenase/oxidase C-terminal" evidence="7">
    <location>
        <begin position="571"/>
        <end position="710"/>
    </location>
</feature>
<dbReference type="EMBL" id="JBHUKQ010000019">
    <property type="protein sequence ID" value="MFD2486065.1"/>
    <property type="molecule type" value="Genomic_DNA"/>
</dbReference>
<feature type="region of interest" description="Disordered" evidence="6">
    <location>
        <begin position="30"/>
        <end position="55"/>
    </location>
</feature>
<dbReference type="Gene3D" id="1.10.540.10">
    <property type="entry name" value="Acyl-CoA dehydrogenase/oxidase, N-terminal domain"/>
    <property type="match status" value="2"/>
</dbReference>
<evidence type="ECO:0000259" key="7">
    <source>
        <dbReference type="Pfam" id="PF00441"/>
    </source>
</evidence>
<evidence type="ECO:0000313" key="10">
    <source>
        <dbReference type="EMBL" id="MFD2486065.1"/>
    </source>
</evidence>
<dbReference type="Gene3D" id="1.20.140.10">
    <property type="entry name" value="Butyryl-CoA Dehydrogenase, subunit A, domain 3"/>
    <property type="match status" value="2"/>
</dbReference>
<dbReference type="Gene3D" id="2.40.110.10">
    <property type="entry name" value="Butyryl-CoA Dehydrogenase, subunit A, domain 2"/>
    <property type="match status" value="1"/>
</dbReference>
<feature type="domain" description="Acyl-CoA oxidase/dehydrogenase middle" evidence="8">
    <location>
        <begin position="465"/>
        <end position="559"/>
    </location>
</feature>
<dbReference type="InterPro" id="IPR037069">
    <property type="entry name" value="AcylCoA_DH/ox_N_sf"/>
</dbReference>
<dbReference type="InterPro" id="IPR046373">
    <property type="entry name" value="Acyl-CoA_Oxase/DH_mid-dom_sf"/>
</dbReference>
<dbReference type="InterPro" id="IPR036250">
    <property type="entry name" value="AcylCo_DH-like_C"/>
</dbReference>
<comment type="similarity">
    <text evidence="2">Belongs to the acyl-CoA dehydrogenase family.</text>
</comment>
<name>A0ABW5IAC9_9PSEU</name>
<evidence type="ECO:0000256" key="6">
    <source>
        <dbReference type="SAM" id="MobiDB-lite"/>
    </source>
</evidence>
<comment type="cofactor">
    <cofactor evidence="1">
        <name>FAD</name>
        <dbReference type="ChEBI" id="CHEBI:57692"/>
    </cofactor>
</comment>
<proteinExistence type="inferred from homology"/>
<keyword evidence="3" id="KW-0285">Flavoprotein</keyword>
<dbReference type="InterPro" id="IPR013786">
    <property type="entry name" value="AcylCoA_DH/ox_N"/>
</dbReference>
<protein>
    <submittedName>
        <fullName evidence="10">Acyl-CoA dehydrogenase</fullName>
    </submittedName>
</protein>
<evidence type="ECO:0000256" key="4">
    <source>
        <dbReference type="ARBA" id="ARBA00022827"/>
    </source>
</evidence>
<evidence type="ECO:0000259" key="8">
    <source>
        <dbReference type="Pfam" id="PF02770"/>
    </source>
</evidence>
<dbReference type="SUPFAM" id="SSF47203">
    <property type="entry name" value="Acyl-CoA dehydrogenase C-terminal domain-like"/>
    <property type="match status" value="2"/>
</dbReference>
<keyword evidence="11" id="KW-1185">Reference proteome</keyword>
<dbReference type="Pfam" id="PF02770">
    <property type="entry name" value="Acyl-CoA_dh_M"/>
    <property type="match status" value="1"/>
</dbReference>
<feature type="domain" description="Acyl-CoA dehydrogenase/oxidase C-terminal" evidence="7">
    <location>
        <begin position="225"/>
        <end position="339"/>
    </location>
</feature>
<dbReference type="PANTHER" id="PTHR43292">
    <property type="entry name" value="ACYL-COA DEHYDROGENASE"/>
    <property type="match status" value="1"/>
</dbReference>
<evidence type="ECO:0000313" key="11">
    <source>
        <dbReference type="Proteomes" id="UP001597542"/>
    </source>
</evidence>
<reference evidence="11" key="1">
    <citation type="journal article" date="2019" name="Int. J. Syst. Evol. Microbiol.">
        <title>The Global Catalogue of Microorganisms (GCM) 10K type strain sequencing project: providing services to taxonomists for standard genome sequencing and annotation.</title>
        <authorList>
            <consortium name="The Broad Institute Genomics Platform"/>
            <consortium name="The Broad Institute Genome Sequencing Center for Infectious Disease"/>
            <person name="Wu L."/>
            <person name="Ma J."/>
        </authorList>
    </citation>
    <scope>NUCLEOTIDE SEQUENCE [LARGE SCALE GENOMIC DNA]</scope>
    <source>
        <strain evidence="11">CGMCC 4.7638</strain>
    </source>
</reference>
<accession>A0ABW5IAC9</accession>
<keyword evidence="5" id="KW-0560">Oxidoreductase</keyword>
<feature type="domain" description="Acyl-CoA dehydrogenase/oxidase N-terminal" evidence="9">
    <location>
        <begin position="56"/>
        <end position="114"/>
    </location>
</feature>
<dbReference type="SUPFAM" id="SSF56645">
    <property type="entry name" value="Acyl-CoA dehydrogenase NM domain-like"/>
    <property type="match status" value="2"/>
</dbReference>
<evidence type="ECO:0000256" key="1">
    <source>
        <dbReference type="ARBA" id="ARBA00001974"/>
    </source>
</evidence>
<evidence type="ECO:0000256" key="2">
    <source>
        <dbReference type="ARBA" id="ARBA00009347"/>
    </source>
</evidence>
<dbReference type="InterPro" id="IPR009075">
    <property type="entry name" value="AcylCo_DH/oxidase_C"/>
</dbReference>
<dbReference type="InterPro" id="IPR052161">
    <property type="entry name" value="Mycobact_Acyl-CoA_DH"/>
</dbReference>
<evidence type="ECO:0000256" key="5">
    <source>
        <dbReference type="ARBA" id="ARBA00023002"/>
    </source>
</evidence>
<dbReference type="PANTHER" id="PTHR43292:SF4">
    <property type="entry name" value="ACYL-COA DEHYDROGENASE FADE34"/>
    <property type="match status" value="1"/>
</dbReference>
<dbReference type="RefSeq" id="WP_344286283.1">
    <property type="nucleotide sequence ID" value="NZ_BAAAHV010000026.1"/>
</dbReference>
<dbReference type="InterPro" id="IPR006091">
    <property type="entry name" value="Acyl-CoA_Oxase/DH_mid-dom"/>
</dbReference>
<comment type="caution">
    <text evidence="10">The sequence shown here is derived from an EMBL/GenBank/DDBJ whole genome shotgun (WGS) entry which is preliminary data.</text>
</comment>
<feature type="domain" description="Acyl-CoA dehydrogenase/oxidase N-terminal" evidence="9">
    <location>
        <begin position="389"/>
        <end position="461"/>
    </location>
</feature>
<dbReference type="Pfam" id="PF00441">
    <property type="entry name" value="Acyl-CoA_dh_1"/>
    <property type="match status" value="2"/>
</dbReference>
<organism evidence="10 11">
    <name type="scientific">Amycolatopsis albidoflavus</name>
    <dbReference type="NCBI Taxonomy" id="102226"/>
    <lineage>
        <taxon>Bacteria</taxon>
        <taxon>Bacillati</taxon>
        <taxon>Actinomycetota</taxon>
        <taxon>Actinomycetes</taxon>
        <taxon>Pseudonocardiales</taxon>
        <taxon>Pseudonocardiaceae</taxon>
        <taxon>Amycolatopsis</taxon>
    </lineage>
</organism>
<gene>
    <name evidence="10" type="ORF">ACFSUT_37730</name>
</gene>